<dbReference type="EMBL" id="JAPFFF010000012">
    <property type="protein sequence ID" value="KAK8875802.1"/>
    <property type="molecule type" value="Genomic_DNA"/>
</dbReference>
<dbReference type="Gene3D" id="3.30.420.10">
    <property type="entry name" value="Ribonuclease H-like superfamily/Ribonuclease H"/>
    <property type="match status" value="1"/>
</dbReference>
<keyword evidence="4" id="KW-1185">Reference proteome</keyword>
<evidence type="ECO:0000256" key="1">
    <source>
        <dbReference type="SAM" id="Coils"/>
    </source>
</evidence>
<dbReference type="Pfam" id="PF03184">
    <property type="entry name" value="DDE_1"/>
    <property type="match status" value="1"/>
</dbReference>
<evidence type="ECO:0000313" key="4">
    <source>
        <dbReference type="Proteomes" id="UP001470230"/>
    </source>
</evidence>
<name>A0ABR2JCZ8_9EUKA</name>
<keyword evidence="1" id="KW-0175">Coiled coil</keyword>
<feature type="domain" description="DDE-1" evidence="2">
    <location>
        <begin position="186"/>
        <end position="290"/>
    </location>
</feature>
<protein>
    <recommendedName>
        <fullName evidence="2">DDE-1 domain-containing protein</fullName>
    </recommendedName>
</protein>
<organism evidence="3 4">
    <name type="scientific">Tritrichomonas musculus</name>
    <dbReference type="NCBI Taxonomy" id="1915356"/>
    <lineage>
        <taxon>Eukaryota</taxon>
        <taxon>Metamonada</taxon>
        <taxon>Parabasalia</taxon>
        <taxon>Tritrichomonadida</taxon>
        <taxon>Tritrichomonadidae</taxon>
        <taxon>Tritrichomonas</taxon>
    </lineage>
</organism>
<evidence type="ECO:0000259" key="2">
    <source>
        <dbReference type="Pfam" id="PF03184"/>
    </source>
</evidence>
<evidence type="ECO:0000313" key="3">
    <source>
        <dbReference type="EMBL" id="KAK8875802.1"/>
    </source>
</evidence>
<accession>A0ABR2JCZ8</accession>
<dbReference type="InterPro" id="IPR036397">
    <property type="entry name" value="RNaseH_sf"/>
</dbReference>
<comment type="caution">
    <text evidence="3">The sequence shown here is derived from an EMBL/GenBank/DDBJ whole genome shotgun (WGS) entry which is preliminary data.</text>
</comment>
<sequence length="291" mass="33907">MLATEFTMPRITVSRYTKKWSSNPKYDPTDTSVHGQFHRIFTNDQEASIVDYINQNYIKPGNYFSDFMFQTLIFDAYDDVYSDQIDLPRFNCSPGFIRDFKNRNNISSRAAHFRQRPLDISEEKLIIKIETFKKQIRDLIEKVRNSEDEVVVNCDETGFQILPTSIKTWAFKNTKNISINVLDSDKDRISVMASITSHNEKIPLFIIGKGECIEEAEEQLGEMLYENTFTFSTKSYMNSECFCQYLEFLRSQYKQNQIINLVLDSYSSHTSKAAIQKAKSLNIKLIFIPSQ</sequence>
<dbReference type="Proteomes" id="UP001470230">
    <property type="component" value="Unassembled WGS sequence"/>
</dbReference>
<gene>
    <name evidence="3" type="ORF">M9Y10_005977</name>
</gene>
<proteinExistence type="predicted"/>
<feature type="coiled-coil region" evidence="1">
    <location>
        <begin position="122"/>
        <end position="149"/>
    </location>
</feature>
<dbReference type="InterPro" id="IPR004875">
    <property type="entry name" value="DDE_SF_endonuclease_dom"/>
</dbReference>
<reference evidence="3 4" key="1">
    <citation type="submission" date="2024-04" db="EMBL/GenBank/DDBJ databases">
        <title>Tritrichomonas musculus Genome.</title>
        <authorList>
            <person name="Alves-Ferreira E."/>
            <person name="Grigg M."/>
            <person name="Lorenzi H."/>
            <person name="Galac M."/>
        </authorList>
    </citation>
    <scope>NUCLEOTIDE SEQUENCE [LARGE SCALE GENOMIC DNA]</scope>
    <source>
        <strain evidence="3 4">EAF2021</strain>
    </source>
</reference>